<gene>
    <name evidence="3" type="ORF">Pen02_81050</name>
</gene>
<dbReference type="Gene3D" id="1.25.40.10">
    <property type="entry name" value="Tetratricopeptide repeat domain"/>
    <property type="match status" value="5"/>
</dbReference>
<dbReference type="InterPro" id="IPR056884">
    <property type="entry name" value="NPHP3-like_N"/>
</dbReference>
<comment type="caution">
    <text evidence="3">The sequence shown here is derived from an EMBL/GenBank/DDBJ whole genome shotgun (WGS) entry which is preliminary data.</text>
</comment>
<feature type="domain" description="Nephrocystin 3-like N-terminal" evidence="2">
    <location>
        <begin position="76"/>
        <end position="194"/>
    </location>
</feature>
<organism evidence="3 4">
    <name type="scientific">Plantactinospora endophytica</name>
    <dbReference type="NCBI Taxonomy" id="673535"/>
    <lineage>
        <taxon>Bacteria</taxon>
        <taxon>Bacillati</taxon>
        <taxon>Actinomycetota</taxon>
        <taxon>Actinomycetes</taxon>
        <taxon>Micromonosporales</taxon>
        <taxon>Micromonosporaceae</taxon>
        <taxon>Plantactinospora</taxon>
    </lineage>
</organism>
<dbReference type="Proteomes" id="UP000646749">
    <property type="component" value="Unassembled WGS sequence"/>
</dbReference>
<dbReference type="Pfam" id="PF24883">
    <property type="entry name" value="NPHP3_N"/>
    <property type="match status" value="1"/>
</dbReference>
<proteinExistence type="predicted"/>
<name>A0ABQ4EET3_9ACTN</name>
<protein>
    <recommendedName>
        <fullName evidence="2">Nephrocystin 3-like N-terminal domain-containing protein</fullName>
    </recommendedName>
</protein>
<dbReference type="InterPro" id="IPR011990">
    <property type="entry name" value="TPR-like_helical_dom_sf"/>
</dbReference>
<reference evidence="3 4" key="1">
    <citation type="submission" date="2021-01" db="EMBL/GenBank/DDBJ databases">
        <title>Whole genome shotgun sequence of Plantactinospora endophytica NBRC 110450.</title>
        <authorList>
            <person name="Komaki H."/>
            <person name="Tamura T."/>
        </authorList>
    </citation>
    <scope>NUCLEOTIDE SEQUENCE [LARGE SCALE GENOMIC DNA]</scope>
    <source>
        <strain evidence="3 4">NBRC 110450</strain>
    </source>
</reference>
<sequence>MILGKRQPAAPLAVGDGAVSVGGDNAGPITTNVLQITGLDSRWAAQPVYLEQVRRIAPPELLDREAELAELTAFCTEAGRGPYAWWRADAWAGKSALLSTFVLHPPAALTAAGVQIASFFITAWQAGQDTREAFTKAVLGQLCSLTGNDLPTVADDGTRETLMLTLLREAAAARQEAGGRLVLVVDGLDEERDASLGPYTNSIAGLLPADPPHGMRVIVAGRPNPPLPADVPGSHPLGDPRIIRRLDASPHAGDKGRLSRAELRRILKGSEVERDLLGLLAASRGGLSQADLRELTGADLLTVEDVLHTVAGRTFTRRGGVWSPEAGEVYLLGHEELQRTAVDYLGPQRLAAYRERLHVWADTYRGHDGGTPWPPNTPEYLLRDYPRMLAEIGATERLIALATDTARQDRMLDLSGGDAALLNEILEAQNLIMGRPEPDLAALARLSRHRAALQARNAAIPTNLPALWATLGHPVRAESLAHSIPNKNQQVQALAETARARAAAGDRASAARWATDAAQVALTITDPIGQARAFAEVAGAMAAAEDRGEADRWAQAAWRAAAEVPRYADRDGTLAGIARTVAIAGALDQAELIAASVTAGSLRSQTIDVIARIRTAVSGTAYTGGAGIEQQQSAAVTAGDPGRAEEVALGLRRPSEQAQALAAVALAAAAEDHERARTLAVQAERIARAISSYDWDAAKLTVVARAVAIAGDADRAERIANALADPDRRIQALSEVAVAAAGDPDRAERIAGTIPAVYRRALALAAVAETVAGAGDRTRAATLARAAEQVARTVPAASQQAQALTAAARAAAVAGDSEHAETIACRIPDPGDRVSALVEVVGAGRRDRALSVAFMAEEAARTVIARHRRTRAMALVAKALAAAGDQSRGRDLAAKAAEEIAPSSHGRRETSVLVDIAGALVAAGDVDHALQIAVTMVRPGDAPNILAEVARALAADGYCDRAENVINSLRLGVRVVSPEVTEVARLVAAAGDNERAERIARRVDPAFGDQERALAAVAVATAPRDPRRAEAVAGTITRPDLRAETLAEIAHVMGLPAGRQLYARAFILGSWLTPLPALAELQPGLVLRITEGYGDNPSPTP</sequence>
<keyword evidence="1" id="KW-0677">Repeat</keyword>
<evidence type="ECO:0000313" key="4">
    <source>
        <dbReference type="Proteomes" id="UP000646749"/>
    </source>
</evidence>
<dbReference type="RefSeq" id="WP_203871465.1">
    <property type="nucleotide sequence ID" value="NZ_BONW01000052.1"/>
</dbReference>
<evidence type="ECO:0000259" key="2">
    <source>
        <dbReference type="Pfam" id="PF24883"/>
    </source>
</evidence>
<dbReference type="EMBL" id="BONW01000052">
    <property type="protein sequence ID" value="GIG93169.1"/>
    <property type="molecule type" value="Genomic_DNA"/>
</dbReference>
<evidence type="ECO:0000256" key="1">
    <source>
        <dbReference type="ARBA" id="ARBA00022737"/>
    </source>
</evidence>
<evidence type="ECO:0000313" key="3">
    <source>
        <dbReference type="EMBL" id="GIG93169.1"/>
    </source>
</evidence>
<accession>A0ABQ4EET3</accession>
<keyword evidence="4" id="KW-1185">Reference proteome</keyword>